<dbReference type="GO" id="GO:0003677">
    <property type="term" value="F:DNA binding"/>
    <property type="evidence" value="ECO:0007669"/>
    <property type="project" value="InterPro"/>
</dbReference>
<evidence type="ECO:0000256" key="1">
    <source>
        <dbReference type="ARBA" id="ARBA00003732"/>
    </source>
</evidence>
<dbReference type="PANTHER" id="PTHR10634">
    <property type="entry name" value="AN1-TYPE ZINC FINGER PROTEIN"/>
    <property type="match status" value="1"/>
</dbReference>
<proteinExistence type="predicted"/>
<evidence type="ECO:0000256" key="4">
    <source>
        <dbReference type="ARBA" id="ARBA00022833"/>
    </source>
</evidence>
<feature type="domain" description="AN1-type" evidence="7">
    <location>
        <begin position="99"/>
        <end position="145"/>
    </location>
</feature>
<dbReference type="Gene3D" id="4.10.1110.10">
    <property type="entry name" value="AN1-like Zinc finger"/>
    <property type="match status" value="1"/>
</dbReference>
<evidence type="ECO:0000259" key="7">
    <source>
        <dbReference type="PROSITE" id="PS51039"/>
    </source>
</evidence>
<dbReference type="SMART" id="SM00259">
    <property type="entry name" value="ZnF_A20"/>
    <property type="match status" value="1"/>
</dbReference>
<evidence type="ECO:0008006" key="10">
    <source>
        <dbReference type="Google" id="ProtNLM"/>
    </source>
</evidence>
<sequence length="164" mass="18224">MAEEQHRCQEPRLCVNNCGFFGSPATENLCSKCYRDLHQSQPLNQLLNPSSSASVSPFASPAVDVIKVSTNQTAPVVAVVEDDNKEEVKAEPAVVVQQQQQPNRCLTCRRRVGLTGFKCRCGMVFCGTHRYPEQHDCEFDFKSLGKEQIAKANPVVKGEKLQKI</sequence>
<comment type="function">
    <text evidence="1">May be involved in environmental stress response.</text>
</comment>
<dbReference type="PROSITE" id="PS51036">
    <property type="entry name" value="ZF_A20"/>
    <property type="match status" value="1"/>
</dbReference>
<feature type="domain" description="A20-type" evidence="6">
    <location>
        <begin position="8"/>
        <end position="42"/>
    </location>
</feature>
<keyword evidence="2" id="KW-0479">Metal-binding</keyword>
<dbReference type="EMBL" id="CAWUPB010000913">
    <property type="protein sequence ID" value="CAK7329357.1"/>
    <property type="molecule type" value="Genomic_DNA"/>
</dbReference>
<dbReference type="SUPFAM" id="SSF118310">
    <property type="entry name" value="AN1-like Zinc finger"/>
    <property type="match status" value="1"/>
</dbReference>
<dbReference type="InterPro" id="IPR035896">
    <property type="entry name" value="AN1-like_Znf"/>
</dbReference>
<dbReference type="GO" id="GO:0008270">
    <property type="term" value="F:zinc ion binding"/>
    <property type="evidence" value="ECO:0007669"/>
    <property type="project" value="UniProtKB-KW"/>
</dbReference>
<keyword evidence="9" id="KW-1185">Reference proteome</keyword>
<evidence type="ECO:0000259" key="6">
    <source>
        <dbReference type="PROSITE" id="PS51036"/>
    </source>
</evidence>
<evidence type="ECO:0000256" key="3">
    <source>
        <dbReference type="ARBA" id="ARBA00022771"/>
    </source>
</evidence>
<evidence type="ECO:0000313" key="9">
    <source>
        <dbReference type="Proteomes" id="UP001314170"/>
    </source>
</evidence>
<dbReference type="PROSITE" id="PS51039">
    <property type="entry name" value="ZF_AN1"/>
    <property type="match status" value="1"/>
</dbReference>
<accession>A0AAV1R6D0</accession>
<dbReference type="AlphaFoldDB" id="A0AAV1R6D0"/>
<evidence type="ECO:0000313" key="8">
    <source>
        <dbReference type="EMBL" id="CAK7329357.1"/>
    </source>
</evidence>
<dbReference type="PANTHER" id="PTHR10634:SF98">
    <property type="entry name" value="ZINC FINGER A20 AND AN1 DOMAIN-CONTAINING STRESS-ASSOCIATED PROTEIN 3"/>
    <property type="match status" value="1"/>
</dbReference>
<dbReference type="FunFam" id="4.10.1110.10:FF:000001">
    <property type="entry name" value="Zinc finger AN1-type containing 6"/>
    <property type="match status" value="1"/>
</dbReference>
<name>A0AAV1R6D0_9ROSI</name>
<dbReference type="Proteomes" id="UP001314170">
    <property type="component" value="Unassembled WGS sequence"/>
</dbReference>
<reference evidence="8 9" key="1">
    <citation type="submission" date="2024-01" db="EMBL/GenBank/DDBJ databases">
        <authorList>
            <person name="Waweru B."/>
        </authorList>
    </citation>
    <scope>NUCLEOTIDE SEQUENCE [LARGE SCALE GENOMIC DNA]</scope>
</reference>
<organism evidence="8 9">
    <name type="scientific">Dovyalis caffra</name>
    <dbReference type="NCBI Taxonomy" id="77055"/>
    <lineage>
        <taxon>Eukaryota</taxon>
        <taxon>Viridiplantae</taxon>
        <taxon>Streptophyta</taxon>
        <taxon>Embryophyta</taxon>
        <taxon>Tracheophyta</taxon>
        <taxon>Spermatophyta</taxon>
        <taxon>Magnoliopsida</taxon>
        <taxon>eudicotyledons</taxon>
        <taxon>Gunneridae</taxon>
        <taxon>Pentapetalae</taxon>
        <taxon>rosids</taxon>
        <taxon>fabids</taxon>
        <taxon>Malpighiales</taxon>
        <taxon>Salicaceae</taxon>
        <taxon>Flacourtieae</taxon>
        <taxon>Dovyalis</taxon>
    </lineage>
</organism>
<dbReference type="InterPro" id="IPR000058">
    <property type="entry name" value="Znf_AN1"/>
</dbReference>
<dbReference type="SMART" id="SM00154">
    <property type="entry name" value="ZnF_AN1"/>
    <property type="match status" value="1"/>
</dbReference>
<evidence type="ECO:0000256" key="5">
    <source>
        <dbReference type="PROSITE-ProRule" id="PRU00449"/>
    </source>
</evidence>
<dbReference type="InterPro" id="IPR002653">
    <property type="entry name" value="Znf_A20"/>
</dbReference>
<protein>
    <recommendedName>
        <fullName evidence="10">Zinc finger A20 and AN1 domain-containing stress-associated protein 3</fullName>
    </recommendedName>
</protein>
<dbReference type="Pfam" id="PF01754">
    <property type="entry name" value="zf-A20"/>
    <property type="match status" value="1"/>
</dbReference>
<dbReference type="InterPro" id="IPR050652">
    <property type="entry name" value="AN1_A20_ZnFinger"/>
</dbReference>
<keyword evidence="3 5" id="KW-0863">Zinc-finger</keyword>
<dbReference type="Gene3D" id="1.20.5.4770">
    <property type="match status" value="1"/>
</dbReference>
<dbReference type="Pfam" id="PF01428">
    <property type="entry name" value="zf-AN1"/>
    <property type="match status" value="1"/>
</dbReference>
<comment type="caution">
    <text evidence="8">The sequence shown here is derived from an EMBL/GenBank/DDBJ whole genome shotgun (WGS) entry which is preliminary data.</text>
</comment>
<gene>
    <name evidence="8" type="ORF">DCAF_LOCUS7112</name>
</gene>
<evidence type="ECO:0000256" key="2">
    <source>
        <dbReference type="ARBA" id="ARBA00022723"/>
    </source>
</evidence>
<dbReference type="SUPFAM" id="SSF57716">
    <property type="entry name" value="Glucocorticoid receptor-like (DNA-binding domain)"/>
    <property type="match status" value="1"/>
</dbReference>
<keyword evidence="4" id="KW-0862">Zinc</keyword>